<dbReference type="Proteomes" id="UP001318040">
    <property type="component" value="Chromosome 11"/>
</dbReference>
<proteinExistence type="predicted"/>
<evidence type="ECO:0000256" key="5">
    <source>
        <dbReference type="PROSITE-ProRule" id="PRU00581"/>
    </source>
</evidence>
<feature type="region of interest" description="Disordered" evidence="6">
    <location>
        <begin position="1"/>
        <end position="27"/>
    </location>
</feature>
<dbReference type="InterPro" id="IPR050578">
    <property type="entry name" value="MARVEL-CKLF_proteins"/>
</dbReference>
<evidence type="ECO:0000256" key="2">
    <source>
        <dbReference type="ARBA" id="ARBA00022692"/>
    </source>
</evidence>
<dbReference type="PANTHER" id="PTHR22776:SF28">
    <property type="entry name" value="MARVEL DOMAIN-CONTAINING PROTEIN 1"/>
    <property type="match status" value="1"/>
</dbReference>
<evidence type="ECO:0000256" key="4">
    <source>
        <dbReference type="ARBA" id="ARBA00023136"/>
    </source>
</evidence>
<evidence type="ECO:0000256" key="6">
    <source>
        <dbReference type="SAM" id="MobiDB-lite"/>
    </source>
</evidence>
<evidence type="ECO:0000259" key="8">
    <source>
        <dbReference type="PROSITE" id="PS51225"/>
    </source>
</evidence>
<dbReference type="AlphaFoldDB" id="A0AAJ7SYM3"/>
<keyword evidence="3 7" id="KW-1133">Transmembrane helix</keyword>
<dbReference type="RefSeq" id="XP_032807987.1">
    <property type="nucleotide sequence ID" value="XM_032952096.1"/>
</dbReference>
<accession>A0AAJ7SYM3</accession>
<comment type="subcellular location">
    <subcellularLocation>
        <location evidence="1">Membrane</location>
        <topology evidence="1">Multi-pass membrane protein</topology>
    </subcellularLocation>
</comment>
<evidence type="ECO:0000313" key="9">
    <source>
        <dbReference type="Proteomes" id="UP001318040"/>
    </source>
</evidence>
<feature type="domain" description="MARVEL" evidence="8">
    <location>
        <begin position="41"/>
        <end position="196"/>
    </location>
</feature>
<keyword evidence="9" id="KW-1185">Reference proteome</keyword>
<gene>
    <name evidence="10" type="primary">MARVELD1</name>
</gene>
<dbReference type="GO" id="GO:0019911">
    <property type="term" value="F:structural constituent of myelin sheath"/>
    <property type="evidence" value="ECO:0007669"/>
    <property type="project" value="TreeGrafter"/>
</dbReference>
<dbReference type="KEGG" id="pmrn:116941249"/>
<keyword evidence="4 5" id="KW-0472">Membrane</keyword>
<evidence type="ECO:0000313" key="10">
    <source>
        <dbReference type="RefSeq" id="XP_032807987.1"/>
    </source>
</evidence>
<organism evidence="9 10">
    <name type="scientific">Petromyzon marinus</name>
    <name type="common">Sea lamprey</name>
    <dbReference type="NCBI Taxonomy" id="7757"/>
    <lineage>
        <taxon>Eukaryota</taxon>
        <taxon>Metazoa</taxon>
        <taxon>Chordata</taxon>
        <taxon>Craniata</taxon>
        <taxon>Vertebrata</taxon>
        <taxon>Cyclostomata</taxon>
        <taxon>Hyperoartia</taxon>
        <taxon>Petromyzontiformes</taxon>
        <taxon>Petromyzontidae</taxon>
        <taxon>Petromyzon</taxon>
    </lineage>
</organism>
<dbReference type="CTD" id="83742"/>
<sequence>MAQSASGPTSGQQQQQQQQQQAATTTTISSKASRLSLDRAYARSVPGALRAAQLFASAAAWLCVACTRYHGALHFVVFAAVTSWLLTLAAYATSLLGLGLARKRQDRGGGGGGEGGGGSHRLGWLLCNACGDCGCALLCVAACAVAVQAARAHSFCDVTGYRSRCPHRAYVAAAVLCCLCALLYAASALLHGLKWRRLHRQEQQERPAALA</sequence>
<feature type="transmembrane region" description="Helical" evidence="7">
    <location>
        <begin position="76"/>
        <end position="101"/>
    </location>
</feature>
<dbReference type="PROSITE" id="PS51225">
    <property type="entry name" value="MARVEL"/>
    <property type="match status" value="1"/>
</dbReference>
<evidence type="ECO:0000256" key="3">
    <source>
        <dbReference type="ARBA" id="ARBA00022989"/>
    </source>
</evidence>
<reference evidence="10" key="1">
    <citation type="submission" date="2025-08" db="UniProtKB">
        <authorList>
            <consortium name="RefSeq"/>
        </authorList>
    </citation>
    <scope>IDENTIFICATION</scope>
    <source>
        <tissue evidence="10">Sperm</tissue>
    </source>
</reference>
<evidence type="ECO:0000256" key="1">
    <source>
        <dbReference type="ARBA" id="ARBA00004141"/>
    </source>
</evidence>
<name>A0AAJ7SYM3_PETMA</name>
<evidence type="ECO:0000256" key="7">
    <source>
        <dbReference type="SAM" id="Phobius"/>
    </source>
</evidence>
<keyword evidence="2 5" id="KW-0812">Transmembrane</keyword>
<dbReference type="GO" id="GO:0042552">
    <property type="term" value="P:myelination"/>
    <property type="evidence" value="ECO:0007669"/>
    <property type="project" value="TreeGrafter"/>
</dbReference>
<protein>
    <submittedName>
        <fullName evidence="10">MARVEL domain-containing protein 1</fullName>
    </submittedName>
</protein>
<dbReference type="InterPro" id="IPR008253">
    <property type="entry name" value="Marvel"/>
</dbReference>
<dbReference type="GO" id="GO:0016020">
    <property type="term" value="C:membrane"/>
    <property type="evidence" value="ECO:0007669"/>
    <property type="project" value="UniProtKB-SubCell"/>
</dbReference>
<feature type="transmembrane region" description="Helical" evidence="7">
    <location>
        <begin position="169"/>
        <end position="190"/>
    </location>
</feature>
<dbReference type="PANTHER" id="PTHR22776">
    <property type="entry name" value="MARVEL-CONTAINING POTENTIAL LIPID RAFT-ASSOCIATED PROTEIN"/>
    <property type="match status" value="1"/>
</dbReference>